<feature type="chain" id="PRO_5039600490" evidence="2">
    <location>
        <begin position="21"/>
        <end position="961"/>
    </location>
</feature>
<dbReference type="RefSeq" id="WP_226393267.1">
    <property type="nucleotide sequence ID" value="NZ_JADCKB010000021.1"/>
</dbReference>
<name>A0A9D5M726_9FIRM</name>
<dbReference type="PROSITE" id="PS51272">
    <property type="entry name" value="SLH"/>
    <property type="match status" value="1"/>
</dbReference>
<keyword evidence="1" id="KW-0677">Repeat</keyword>
<dbReference type="InterPro" id="IPR001119">
    <property type="entry name" value="SLH_dom"/>
</dbReference>
<reference evidence="4" key="1">
    <citation type="submission" date="2020-10" db="EMBL/GenBank/DDBJ databases">
        <title>ChiBAC.</title>
        <authorList>
            <person name="Zenner C."/>
            <person name="Hitch T.C.A."/>
            <person name="Clavel T."/>
        </authorList>
    </citation>
    <scope>NUCLEOTIDE SEQUENCE</scope>
    <source>
        <strain evidence="4">DSM 107454</strain>
    </source>
</reference>
<evidence type="ECO:0000256" key="2">
    <source>
        <dbReference type="SAM" id="SignalP"/>
    </source>
</evidence>
<keyword evidence="5" id="KW-1185">Reference proteome</keyword>
<evidence type="ECO:0000313" key="5">
    <source>
        <dbReference type="Proteomes" id="UP000806542"/>
    </source>
</evidence>
<dbReference type="EMBL" id="JADCKB010000021">
    <property type="protein sequence ID" value="MBE5040712.1"/>
    <property type="molecule type" value="Genomic_DNA"/>
</dbReference>
<dbReference type="Pfam" id="PF00395">
    <property type="entry name" value="SLH"/>
    <property type="match status" value="1"/>
</dbReference>
<evidence type="ECO:0000259" key="3">
    <source>
        <dbReference type="PROSITE" id="PS51272"/>
    </source>
</evidence>
<sequence length="961" mass="106723">MLKRLGVLFLILTLALPCIAGYADDDEEVIIMRPGQEYDGVDLNGDQSETETLVSQQGLISYPDTNELSVVGILGALGIMGDYDGTGMFKPNVYISRPEFLEGLLKLFKIDYDSENSSMVGQFYDVPKDHEYYGLVYTAVRLGIVSGFENNTFGVNDTISFEDAMVMVLRALGYASLAEELGGYPTGFKSVAARLGMLNANSVNNQQAITRIDMARILADVLETPMARLEYINDETIVTASDGDAPLLHIYHAVKDRGLVETNRFASIDGKTTPAEGQLSIDGKMYPCTDSFNAFLGYDVNFWYDTDTKELIYMAATERTTETIVAAEDFVSFHDGILTHYNNADRQVTVNLSGATLLYNGTVPELAYNEDIFKIKDGSIRYVRTDSGYTVVDIEEYTNYIIRAASFDESELTVRLQYDTTMFTIDASDIYVDVYNAETGADSIYKTTESGEETFDASAFKSGAVLSVYMPYGQTVYNVADYAEKYNVVYAKMVVSQRTVSGTVTARYPNEGKIELDSNVYYIANTNYFGDGLYRLNDTQEGTFLLDAGGKLTALSGSESESDFVYGYLVSAAFSTGLTKGELMAVRLFTEDGEITEFQCADNLKINGEKAKDNAETLLRQSAKYANPDFDLSQVVRYKTKDNMITELQVLTASTGVSTGFEEETHLDIAGSSDNFFIGSEFQYRVLEQENGQWVGRYLNPDVYFVVPSQETTDESYYSSQKPTWQSGIKAQVYDVEQQRPGLMVQYVESAAASEIMDGDYVIATAMFVQSYKQLNDDGFSSTYIDVISGKNARTFECEDSSICEGLEKGQLIRLYGKVNLVTEIQLVYFDAAGTIPATVGNLPEELSTTYNGFAGLNTELNFYAGVYELSDSPDFSVMYGNKLADGSYDMRATGRISNIAWQYHGTIVYEGPQDDPSKATIRVGTYDDLRPYVEYGEKFSRLLIQTHEGAGRCYIIYNFD</sequence>
<proteinExistence type="predicted"/>
<evidence type="ECO:0000256" key="1">
    <source>
        <dbReference type="ARBA" id="ARBA00022737"/>
    </source>
</evidence>
<gene>
    <name evidence="4" type="ORF">INF28_09600</name>
</gene>
<comment type="caution">
    <text evidence="4">The sequence shown here is derived from an EMBL/GenBank/DDBJ whole genome shotgun (WGS) entry which is preliminary data.</text>
</comment>
<dbReference type="Proteomes" id="UP000806542">
    <property type="component" value="Unassembled WGS sequence"/>
</dbReference>
<dbReference type="AlphaFoldDB" id="A0A9D5M726"/>
<feature type="signal peptide" evidence="2">
    <location>
        <begin position="1"/>
        <end position="20"/>
    </location>
</feature>
<evidence type="ECO:0000313" key="4">
    <source>
        <dbReference type="EMBL" id="MBE5040712.1"/>
    </source>
</evidence>
<organism evidence="4 5">
    <name type="scientific">Ructibacterium gallinarum</name>
    <dbReference type="NCBI Taxonomy" id="2779355"/>
    <lineage>
        <taxon>Bacteria</taxon>
        <taxon>Bacillati</taxon>
        <taxon>Bacillota</taxon>
        <taxon>Clostridia</taxon>
        <taxon>Eubacteriales</taxon>
        <taxon>Oscillospiraceae</taxon>
        <taxon>Ructibacterium</taxon>
    </lineage>
</organism>
<accession>A0A9D5M726</accession>
<protein>
    <submittedName>
        <fullName evidence="4">S-layer homology domain-containing protein</fullName>
    </submittedName>
</protein>
<keyword evidence="2" id="KW-0732">Signal</keyword>
<feature type="domain" description="SLH" evidence="3">
    <location>
        <begin position="119"/>
        <end position="182"/>
    </location>
</feature>